<sequence>MELDKVLEQEAMMWFQRACENWVKFGERNTSYFHQLTKIRHRSNRVESLKDENGEWVNDKHQLAVMVFYFYSKLYLQNGTPAI</sequence>
<dbReference type="AlphaFoldDB" id="A0AAV2G3Z4"/>
<evidence type="ECO:0000313" key="1">
    <source>
        <dbReference type="EMBL" id="CAL1405364.1"/>
    </source>
</evidence>
<reference evidence="1 2" key="1">
    <citation type="submission" date="2024-04" db="EMBL/GenBank/DDBJ databases">
        <authorList>
            <person name="Fracassetti M."/>
        </authorList>
    </citation>
    <scope>NUCLEOTIDE SEQUENCE [LARGE SCALE GENOMIC DNA]</scope>
</reference>
<dbReference type="Proteomes" id="UP001497516">
    <property type="component" value="Chromosome 8"/>
</dbReference>
<keyword evidence="2" id="KW-1185">Reference proteome</keyword>
<protein>
    <submittedName>
        <fullName evidence="1">Uncharacterized protein</fullName>
    </submittedName>
</protein>
<proteinExistence type="predicted"/>
<name>A0AAV2G3Z4_9ROSI</name>
<gene>
    <name evidence="1" type="ORF">LTRI10_LOCUS45156</name>
</gene>
<evidence type="ECO:0000313" key="2">
    <source>
        <dbReference type="Proteomes" id="UP001497516"/>
    </source>
</evidence>
<accession>A0AAV2G3Z4</accession>
<dbReference type="EMBL" id="OZ034821">
    <property type="protein sequence ID" value="CAL1405364.1"/>
    <property type="molecule type" value="Genomic_DNA"/>
</dbReference>
<organism evidence="1 2">
    <name type="scientific">Linum trigynum</name>
    <dbReference type="NCBI Taxonomy" id="586398"/>
    <lineage>
        <taxon>Eukaryota</taxon>
        <taxon>Viridiplantae</taxon>
        <taxon>Streptophyta</taxon>
        <taxon>Embryophyta</taxon>
        <taxon>Tracheophyta</taxon>
        <taxon>Spermatophyta</taxon>
        <taxon>Magnoliopsida</taxon>
        <taxon>eudicotyledons</taxon>
        <taxon>Gunneridae</taxon>
        <taxon>Pentapetalae</taxon>
        <taxon>rosids</taxon>
        <taxon>fabids</taxon>
        <taxon>Malpighiales</taxon>
        <taxon>Linaceae</taxon>
        <taxon>Linum</taxon>
    </lineage>
</organism>